<dbReference type="GO" id="GO:0055085">
    <property type="term" value="P:transmembrane transport"/>
    <property type="evidence" value="ECO:0007669"/>
    <property type="project" value="InterPro"/>
</dbReference>
<sequence>MTRVLKRRHVVAGLTAALVAIGAIGGNAAAAQDTMTIKMSYNGPPETTKNAVHRFASNFKELVKLRTGGAIEVELYPNSQLGKESARMEQVMSGPVINVASLAGMQSVFPEIFAGNAPFMFKSFEAAHHFYEDSAYWEQATEAFRERTGAELLEAVEEGGFLAFTNSERPIHSPEDFEGLKFRAMDQSQVALYQAFGASGAPIPWTEVYTALKTGVADGQMNPPMYIIIGSLQEVQKYLTMANIQYSMQFLLVNGAWMDQLPDAQREAIRTAAHEANVINRIWVEAKVQERVDFLKENGMEVYHPNEEEMQAFREQGQPAYNKWLAEKIDQKWIDLAKESATKANEMASDGS</sequence>
<reference evidence="3" key="2">
    <citation type="journal article" date="2020" name="Microorganisms">
        <title>Osmotic Adaptation and Compatible Solute Biosynthesis of Phototrophic Bacteria as Revealed from Genome Analyses.</title>
        <authorList>
            <person name="Imhoff J.F."/>
            <person name="Rahn T."/>
            <person name="Kunzel S."/>
            <person name="Keller A."/>
            <person name="Neulinger S.C."/>
        </authorList>
    </citation>
    <scope>NUCLEOTIDE SEQUENCE</scope>
    <source>
        <strain evidence="3">DSM 9154</strain>
    </source>
</reference>
<evidence type="ECO:0000256" key="2">
    <source>
        <dbReference type="SAM" id="SignalP"/>
    </source>
</evidence>
<dbReference type="InterPro" id="IPR004682">
    <property type="entry name" value="TRAP_DctP"/>
</dbReference>
<dbReference type="AlphaFoldDB" id="A0A934QK32"/>
<name>A0A934QK32_9PROT</name>
<evidence type="ECO:0000313" key="3">
    <source>
        <dbReference type="EMBL" id="MBK1698162.1"/>
    </source>
</evidence>
<reference evidence="3" key="1">
    <citation type="submission" date="2017-08" db="EMBL/GenBank/DDBJ databases">
        <authorList>
            <person name="Imhoff J.F."/>
            <person name="Rahn T."/>
            <person name="Kuenzel S."/>
            <person name="Neulinger S.C."/>
        </authorList>
    </citation>
    <scope>NUCLEOTIDE SEQUENCE</scope>
    <source>
        <strain evidence="3">DSM 9154</strain>
    </source>
</reference>
<keyword evidence="1 2" id="KW-0732">Signal</keyword>
<dbReference type="RefSeq" id="WP_037256107.1">
    <property type="nucleotide sequence ID" value="NZ_NRRE01000026.1"/>
</dbReference>
<dbReference type="Pfam" id="PF03480">
    <property type="entry name" value="DctP"/>
    <property type="match status" value="1"/>
</dbReference>
<dbReference type="Proteomes" id="UP000778970">
    <property type="component" value="Unassembled WGS sequence"/>
</dbReference>
<dbReference type="InterPro" id="IPR038404">
    <property type="entry name" value="TRAP_DctP_sf"/>
</dbReference>
<dbReference type="PANTHER" id="PTHR33376:SF18">
    <property type="entry name" value="2,3-DIKETO-L-GULONATE-BINDING PERIPLASMIC PROTEIN YIAO"/>
    <property type="match status" value="1"/>
</dbReference>
<dbReference type="PIRSF" id="PIRSF006470">
    <property type="entry name" value="DctB"/>
    <property type="match status" value="1"/>
</dbReference>
<comment type="caution">
    <text evidence="3">The sequence shown here is derived from an EMBL/GenBank/DDBJ whole genome shotgun (WGS) entry which is preliminary data.</text>
</comment>
<dbReference type="InterPro" id="IPR006311">
    <property type="entry name" value="TAT_signal"/>
</dbReference>
<accession>A0A934QK32</accession>
<dbReference type="GO" id="GO:0030288">
    <property type="term" value="C:outer membrane-bounded periplasmic space"/>
    <property type="evidence" value="ECO:0007669"/>
    <property type="project" value="InterPro"/>
</dbReference>
<dbReference type="PROSITE" id="PS51318">
    <property type="entry name" value="TAT"/>
    <property type="match status" value="1"/>
</dbReference>
<dbReference type="GO" id="GO:0030246">
    <property type="term" value="F:carbohydrate binding"/>
    <property type="evidence" value="ECO:0007669"/>
    <property type="project" value="TreeGrafter"/>
</dbReference>
<dbReference type="InterPro" id="IPR018389">
    <property type="entry name" value="DctP_fam"/>
</dbReference>
<feature type="chain" id="PRO_5037919974" evidence="2">
    <location>
        <begin position="32"/>
        <end position="352"/>
    </location>
</feature>
<evidence type="ECO:0000313" key="4">
    <source>
        <dbReference type="Proteomes" id="UP000778970"/>
    </source>
</evidence>
<dbReference type="EMBL" id="NRRE01000026">
    <property type="protein sequence ID" value="MBK1698162.1"/>
    <property type="molecule type" value="Genomic_DNA"/>
</dbReference>
<proteinExistence type="predicted"/>
<dbReference type="NCBIfam" id="NF037995">
    <property type="entry name" value="TRAP_S1"/>
    <property type="match status" value="1"/>
</dbReference>
<gene>
    <name evidence="3" type="ORF">CKO21_13020</name>
</gene>
<keyword evidence="4" id="KW-1185">Reference proteome</keyword>
<feature type="signal peptide" evidence="2">
    <location>
        <begin position="1"/>
        <end position="31"/>
    </location>
</feature>
<evidence type="ECO:0000256" key="1">
    <source>
        <dbReference type="ARBA" id="ARBA00022729"/>
    </source>
</evidence>
<dbReference type="Gene3D" id="3.40.190.170">
    <property type="entry name" value="Bacterial extracellular solute-binding protein, family 7"/>
    <property type="match status" value="1"/>
</dbReference>
<organism evidence="3 4">
    <name type="scientific">Rhodovibrio salinarum</name>
    <dbReference type="NCBI Taxonomy" id="1087"/>
    <lineage>
        <taxon>Bacteria</taxon>
        <taxon>Pseudomonadati</taxon>
        <taxon>Pseudomonadota</taxon>
        <taxon>Alphaproteobacteria</taxon>
        <taxon>Rhodospirillales</taxon>
        <taxon>Rhodovibrionaceae</taxon>
        <taxon>Rhodovibrio</taxon>
    </lineage>
</organism>
<protein>
    <submittedName>
        <fullName evidence="3">TRAP transporter substrate-binding protein DctP</fullName>
    </submittedName>
</protein>
<dbReference type="PANTHER" id="PTHR33376">
    <property type="match status" value="1"/>
</dbReference>
<dbReference type="CDD" id="cd13677">
    <property type="entry name" value="PBP2_TRAP_SBP_like_6"/>
    <property type="match status" value="1"/>
</dbReference>